<organism evidence="7 8">
    <name type="scientific">Cordyceps confragosa</name>
    <name type="common">Lecanicillium lecanii</name>
    <dbReference type="NCBI Taxonomy" id="2714763"/>
    <lineage>
        <taxon>Eukaryota</taxon>
        <taxon>Fungi</taxon>
        <taxon>Dikarya</taxon>
        <taxon>Ascomycota</taxon>
        <taxon>Pezizomycotina</taxon>
        <taxon>Sordariomycetes</taxon>
        <taxon>Hypocreomycetidae</taxon>
        <taxon>Hypocreales</taxon>
        <taxon>Cordycipitaceae</taxon>
        <taxon>Akanthomyces</taxon>
    </lineage>
</organism>
<evidence type="ECO:0000256" key="1">
    <source>
        <dbReference type="ARBA" id="ARBA00001946"/>
    </source>
</evidence>
<feature type="binding site" evidence="6">
    <location>
        <position position="310"/>
    </location>
    <ligand>
        <name>Mg(2+)</name>
        <dbReference type="ChEBI" id="CHEBI:18420"/>
        <label>1</label>
        <note>catalytic</note>
    </ligand>
</feature>
<dbReference type="PROSITE" id="PS00630">
    <property type="entry name" value="IMP_2"/>
    <property type="match status" value="1"/>
</dbReference>
<dbReference type="InterPro" id="IPR000760">
    <property type="entry name" value="Inositol_monophosphatase-like"/>
</dbReference>
<keyword evidence="8" id="KW-1185">Reference proteome</keyword>
<gene>
    <name evidence="7" type="ORF">LLEC1_05876</name>
</gene>
<evidence type="ECO:0000256" key="3">
    <source>
        <dbReference type="ARBA" id="ARBA00022723"/>
    </source>
</evidence>
<dbReference type="EMBL" id="LUKN01003720">
    <property type="protein sequence ID" value="OAQ97038.1"/>
    <property type="molecule type" value="Genomic_DNA"/>
</dbReference>
<dbReference type="GO" id="GO:0046872">
    <property type="term" value="F:metal ion binding"/>
    <property type="evidence" value="ECO:0007669"/>
    <property type="project" value="UniProtKB-KW"/>
</dbReference>
<feature type="binding site" evidence="6">
    <location>
        <position position="137"/>
    </location>
    <ligand>
        <name>Mg(2+)</name>
        <dbReference type="ChEBI" id="CHEBI:18420"/>
        <label>1</label>
        <note>catalytic</note>
    </ligand>
</feature>
<keyword evidence="5 6" id="KW-0460">Magnesium</keyword>
<feature type="binding site" evidence="6">
    <location>
        <position position="135"/>
    </location>
    <ligand>
        <name>Mg(2+)</name>
        <dbReference type="ChEBI" id="CHEBI:18420"/>
        <label>1</label>
        <note>catalytic</note>
    </ligand>
</feature>
<evidence type="ECO:0000256" key="5">
    <source>
        <dbReference type="ARBA" id="ARBA00022842"/>
    </source>
</evidence>
<dbReference type="CDD" id="cd01517">
    <property type="entry name" value="PAP_phosphatase"/>
    <property type="match status" value="1"/>
</dbReference>
<feature type="binding site" evidence="6">
    <location>
        <position position="138"/>
    </location>
    <ligand>
        <name>Mg(2+)</name>
        <dbReference type="ChEBI" id="CHEBI:18420"/>
        <label>1</label>
        <note>catalytic</note>
    </ligand>
</feature>
<accession>A0A179I5M4</accession>
<keyword evidence="4" id="KW-0378">Hydrolase</keyword>
<dbReference type="OrthoDB" id="411145at2759"/>
<proteinExistence type="inferred from homology"/>
<dbReference type="AlphaFoldDB" id="A0A179I5M4"/>
<dbReference type="Gene3D" id="3.30.540.10">
    <property type="entry name" value="Fructose-1,6-Bisphosphatase, subunit A, domain 1"/>
    <property type="match status" value="1"/>
</dbReference>
<evidence type="ECO:0000256" key="4">
    <source>
        <dbReference type="ARBA" id="ARBA00022801"/>
    </source>
</evidence>
<comment type="caution">
    <text evidence="7">The sequence shown here is derived from an EMBL/GenBank/DDBJ whole genome shotgun (WGS) entry which is preliminary data.</text>
</comment>
<sequence>MSSEYARERKVATVAVQHASILTKSVMRSISHVSKTDSTPVTVADFAVQALLISTLRHAFPSDSFLGEESAAALRQDAQLRQQVWVLISTVGNFQQVGEQEPVLFKPKSPEDMVECIDLGGAGTGGRSGRVWVMDPIDGTATFIEGGQYAVALALLEDGKEVVGVVGCPNLAMDMDCLEDAPLDDKGNGFMASAVRGDGGVLLQSISAGELSSGQFVSSAQRKQDESRLMSLKELNIVDSTLGEEYHLKQSQQFADWTGQNKFPGTDVWSAQLRLIIIALGRNDYNNIQLRIPRAKEEDGTEDPENYIWDYAGAHLILNEAGGVASDLDGKDIDFGTGRRLSANWGLVAAAHDRLHAQVLGKVQEFLAAA</sequence>
<evidence type="ECO:0008006" key="9">
    <source>
        <dbReference type="Google" id="ProtNLM"/>
    </source>
</evidence>
<dbReference type="PANTHER" id="PTHR43200">
    <property type="entry name" value="PHOSPHATASE"/>
    <property type="match status" value="1"/>
</dbReference>
<dbReference type="PANTHER" id="PTHR43200:SF2">
    <property type="entry name" value="3'(2'),5'-BISPHOSPHATE NUCLEOTIDASE"/>
    <property type="match status" value="1"/>
</dbReference>
<dbReference type="Pfam" id="PF00459">
    <property type="entry name" value="Inositol_P"/>
    <property type="match status" value="1"/>
</dbReference>
<dbReference type="Proteomes" id="UP000243081">
    <property type="component" value="Unassembled WGS sequence"/>
</dbReference>
<name>A0A179I5M4_CORDF</name>
<comment type="similarity">
    <text evidence="2">Belongs to the inositol monophosphatase superfamily.</text>
</comment>
<keyword evidence="3 6" id="KW-0479">Metal-binding</keyword>
<dbReference type="Gene3D" id="3.40.190.80">
    <property type="match status" value="1"/>
</dbReference>
<evidence type="ECO:0000313" key="7">
    <source>
        <dbReference type="EMBL" id="OAQ97038.1"/>
    </source>
</evidence>
<dbReference type="GO" id="GO:0000103">
    <property type="term" value="P:sulfate assimilation"/>
    <property type="evidence" value="ECO:0007669"/>
    <property type="project" value="TreeGrafter"/>
</dbReference>
<dbReference type="OMA" id="WSSHVRY"/>
<reference evidence="7 8" key="1">
    <citation type="submission" date="2016-03" db="EMBL/GenBank/DDBJ databases">
        <title>Fine-scale spatial genetic structure of a fungal parasite of coffee scale insects.</title>
        <authorList>
            <person name="Jackson D."/>
            <person name="Zemenick K.A."/>
            <person name="Malloure B."/>
            <person name="Quandt C.A."/>
            <person name="James T.Y."/>
        </authorList>
    </citation>
    <scope>NUCLEOTIDE SEQUENCE [LARGE SCALE GENOMIC DNA]</scope>
    <source>
        <strain evidence="7 8">UM487</strain>
    </source>
</reference>
<protein>
    <recommendedName>
        <fullName evidence="9">3'(2'),5'-bisphosphate nucleotidase</fullName>
    </recommendedName>
</protein>
<dbReference type="InterPro" id="IPR020550">
    <property type="entry name" value="Inositol_monophosphatase_CS"/>
</dbReference>
<evidence type="ECO:0000313" key="8">
    <source>
        <dbReference type="Proteomes" id="UP000243081"/>
    </source>
</evidence>
<evidence type="ECO:0000256" key="6">
    <source>
        <dbReference type="PIRSR" id="PIRSR600760-2"/>
    </source>
</evidence>
<comment type="cofactor">
    <cofactor evidence="1 6">
        <name>Mg(2+)</name>
        <dbReference type="ChEBI" id="CHEBI:18420"/>
    </cofactor>
</comment>
<dbReference type="InterPro" id="IPR051090">
    <property type="entry name" value="Inositol_monoP_superfamily"/>
</dbReference>
<dbReference type="GO" id="GO:0046854">
    <property type="term" value="P:phosphatidylinositol phosphate biosynthetic process"/>
    <property type="evidence" value="ECO:0007669"/>
    <property type="project" value="InterPro"/>
</dbReference>
<evidence type="ECO:0000256" key="2">
    <source>
        <dbReference type="ARBA" id="ARBA00009759"/>
    </source>
</evidence>
<feature type="binding site" evidence="6">
    <location>
        <position position="68"/>
    </location>
    <ligand>
        <name>Mg(2+)</name>
        <dbReference type="ChEBI" id="CHEBI:18420"/>
        <label>1</label>
        <note>catalytic</note>
    </ligand>
</feature>
<dbReference type="GO" id="GO:0008441">
    <property type="term" value="F:3'(2'),5'-bisphosphate nucleotidase activity"/>
    <property type="evidence" value="ECO:0007669"/>
    <property type="project" value="TreeGrafter"/>
</dbReference>
<dbReference type="SUPFAM" id="SSF56655">
    <property type="entry name" value="Carbohydrate phosphatase"/>
    <property type="match status" value="1"/>
</dbReference>